<reference evidence="2" key="1">
    <citation type="submission" date="2007-08" db="EMBL/GenBank/DDBJ databases">
        <title>Annotation of Burkholderia pseudomallei 1710a.</title>
        <authorList>
            <person name="Harkins D.M."/>
            <person name="DeShazer D."/>
            <person name="Woods D.E."/>
            <person name="Brinkac L.M."/>
            <person name="Brown K.A."/>
            <person name="Hung G.C."/>
            <person name="Tuanyok A."/>
            <person name="Zhang B."/>
            <person name="Nierman W.C."/>
        </authorList>
    </citation>
    <scope>NUCLEOTIDE SEQUENCE [LARGE SCALE GENOMIC DNA]</scope>
    <source>
        <strain evidence="2">1710a</strain>
    </source>
</reference>
<proteinExistence type="predicted"/>
<dbReference type="EMBL" id="CM000833">
    <property type="protein sequence ID" value="EET05177.1"/>
    <property type="molecule type" value="Genomic_DNA"/>
</dbReference>
<evidence type="ECO:0000313" key="1">
    <source>
        <dbReference type="EMBL" id="EET05177.1"/>
    </source>
</evidence>
<name>A0A0E1W699_BURPE</name>
<gene>
    <name evidence="1" type="ORF">BURPS1710A_A2584</name>
</gene>
<reference evidence="1 2" key="2">
    <citation type="submission" date="2009-05" db="EMBL/GenBank/DDBJ databases">
        <authorList>
            <person name="Harkins D.M."/>
            <person name="DeShazer D."/>
            <person name="Woods D.E."/>
            <person name="Brinkac L.M."/>
            <person name="Brown K.A."/>
            <person name="Hung G.C."/>
            <person name="Tuanyok A."/>
            <person name="Zhang B."/>
            <person name="Nierman W.C."/>
        </authorList>
    </citation>
    <scope>NUCLEOTIDE SEQUENCE [LARGE SCALE GENOMIC DNA]</scope>
    <source>
        <strain evidence="1 2">1710a</strain>
    </source>
</reference>
<organism evidence="1 2">
    <name type="scientific">Burkholderia pseudomallei 1710a</name>
    <dbReference type="NCBI Taxonomy" id="320371"/>
    <lineage>
        <taxon>Bacteria</taxon>
        <taxon>Pseudomonadati</taxon>
        <taxon>Pseudomonadota</taxon>
        <taxon>Betaproteobacteria</taxon>
        <taxon>Burkholderiales</taxon>
        <taxon>Burkholderiaceae</taxon>
        <taxon>Burkholderia</taxon>
        <taxon>pseudomallei group</taxon>
    </lineage>
</organism>
<dbReference type="HOGENOM" id="CLU_3341421_0_0_4"/>
<dbReference type="AlphaFoldDB" id="A0A0E1W699"/>
<dbReference type="Proteomes" id="UP000001812">
    <property type="component" value="Chromosome II"/>
</dbReference>
<sequence>MSASASLLLHICRHALVVAAQDAGSIGILMNVGVEVR</sequence>
<accession>A0A0E1W699</accession>
<protein>
    <submittedName>
        <fullName evidence="1">Uncharacterized protein</fullName>
    </submittedName>
</protein>
<evidence type="ECO:0000313" key="2">
    <source>
        <dbReference type="Proteomes" id="UP000001812"/>
    </source>
</evidence>